<dbReference type="Pfam" id="PF00403">
    <property type="entry name" value="HMA"/>
    <property type="match status" value="1"/>
</dbReference>
<dbReference type="InterPro" id="IPR059000">
    <property type="entry name" value="ATPase_P-type_domA"/>
</dbReference>
<evidence type="ECO:0000313" key="12">
    <source>
        <dbReference type="EMBL" id="CAB4642297.1"/>
    </source>
</evidence>
<dbReference type="GO" id="GO:0012505">
    <property type="term" value="C:endomembrane system"/>
    <property type="evidence" value="ECO:0007669"/>
    <property type="project" value="UniProtKB-SubCell"/>
</dbReference>
<dbReference type="InterPro" id="IPR023214">
    <property type="entry name" value="HAD_sf"/>
</dbReference>
<dbReference type="FunFam" id="3.30.70.100:FF:000005">
    <property type="entry name" value="Copper-exporting P-type ATPase A"/>
    <property type="match status" value="1"/>
</dbReference>
<dbReference type="SUPFAM" id="SSF81653">
    <property type="entry name" value="Calcium ATPase, transduction domain A"/>
    <property type="match status" value="1"/>
</dbReference>
<evidence type="ECO:0000259" key="11">
    <source>
        <dbReference type="PROSITE" id="PS50846"/>
    </source>
</evidence>
<dbReference type="SFLD" id="SFLDS00003">
    <property type="entry name" value="Haloacid_Dehalogenase"/>
    <property type="match status" value="1"/>
</dbReference>
<dbReference type="CDD" id="cd00371">
    <property type="entry name" value="HMA"/>
    <property type="match status" value="1"/>
</dbReference>
<dbReference type="GO" id="GO:0005524">
    <property type="term" value="F:ATP binding"/>
    <property type="evidence" value="ECO:0007669"/>
    <property type="project" value="UniProtKB-KW"/>
</dbReference>
<gene>
    <name evidence="12" type="ORF">UFOPK2162_00550</name>
</gene>
<dbReference type="InterPro" id="IPR017969">
    <property type="entry name" value="Heavy-metal-associated_CS"/>
</dbReference>
<feature type="transmembrane region" description="Helical" evidence="10">
    <location>
        <begin position="370"/>
        <end position="392"/>
    </location>
</feature>
<dbReference type="Pfam" id="PF00122">
    <property type="entry name" value="E1-E2_ATPase"/>
    <property type="match status" value="1"/>
</dbReference>
<keyword evidence="4" id="KW-0479">Metal-binding</keyword>
<dbReference type="PROSITE" id="PS00154">
    <property type="entry name" value="ATPASE_E1_E2"/>
    <property type="match status" value="1"/>
</dbReference>
<dbReference type="InterPro" id="IPR006121">
    <property type="entry name" value="HMA_dom"/>
</dbReference>
<dbReference type="InterPro" id="IPR023299">
    <property type="entry name" value="ATPase_P-typ_cyto_dom_N"/>
</dbReference>
<dbReference type="PRINTS" id="PR00120">
    <property type="entry name" value="HATPASE"/>
</dbReference>
<dbReference type="InterPro" id="IPR001757">
    <property type="entry name" value="P_typ_ATPase"/>
</dbReference>
<feature type="transmembrane region" description="Helical" evidence="10">
    <location>
        <begin position="412"/>
        <end position="435"/>
    </location>
</feature>
<feature type="transmembrane region" description="Helical" evidence="10">
    <location>
        <begin position="762"/>
        <end position="780"/>
    </location>
</feature>
<evidence type="ECO:0000256" key="5">
    <source>
        <dbReference type="ARBA" id="ARBA00022741"/>
    </source>
</evidence>
<dbReference type="SFLD" id="SFLDF00027">
    <property type="entry name" value="p-type_atpase"/>
    <property type="match status" value="1"/>
</dbReference>
<dbReference type="NCBIfam" id="TIGR01525">
    <property type="entry name" value="ATPase-IB_hvy"/>
    <property type="match status" value="1"/>
</dbReference>
<keyword evidence="8 10" id="KW-1133">Transmembrane helix</keyword>
<keyword evidence="5" id="KW-0547">Nucleotide-binding</keyword>
<dbReference type="PRINTS" id="PR00119">
    <property type="entry name" value="CATATPASE"/>
</dbReference>
<dbReference type="FunFam" id="2.70.150.10:FF:000002">
    <property type="entry name" value="Copper-transporting ATPase 1, putative"/>
    <property type="match status" value="1"/>
</dbReference>
<evidence type="ECO:0000256" key="6">
    <source>
        <dbReference type="ARBA" id="ARBA00022840"/>
    </source>
</evidence>
<feature type="transmembrane region" description="Helical" evidence="10">
    <location>
        <begin position="738"/>
        <end position="756"/>
    </location>
</feature>
<dbReference type="NCBIfam" id="TIGR01494">
    <property type="entry name" value="ATPase_P-type"/>
    <property type="match status" value="2"/>
</dbReference>
<dbReference type="PANTHER" id="PTHR43520:SF8">
    <property type="entry name" value="P-TYPE CU(+) TRANSPORTER"/>
    <property type="match status" value="1"/>
</dbReference>
<dbReference type="PANTHER" id="PTHR43520">
    <property type="entry name" value="ATP7, ISOFORM B"/>
    <property type="match status" value="1"/>
</dbReference>
<dbReference type="Gene3D" id="2.70.150.10">
    <property type="entry name" value="Calcium-transporting ATPase, cytoplasmic transduction domain A"/>
    <property type="match status" value="1"/>
</dbReference>
<feature type="transmembrane region" description="Helical" evidence="10">
    <location>
        <begin position="218"/>
        <end position="236"/>
    </location>
</feature>
<dbReference type="GO" id="GO:0055070">
    <property type="term" value="P:copper ion homeostasis"/>
    <property type="evidence" value="ECO:0007669"/>
    <property type="project" value="TreeGrafter"/>
</dbReference>
<evidence type="ECO:0000256" key="3">
    <source>
        <dbReference type="ARBA" id="ARBA00022692"/>
    </source>
</evidence>
<dbReference type="Pfam" id="PF00702">
    <property type="entry name" value="Hydrolase"/>
    <property type="match status" value="1"/>
</dbReference>
<dbReference type="InterPro" id="IPR036163">
    <property type="entry name" value="HMA_dom_sf"/>
</dbReference>
<reference evidence="12" key="1">
    <citation type="submission" date="2020-05" db="EMBL/GenBank/DDBJ databases">
        <authorList>
            <person name="Chiriac C."/>
            <person name="Salcher M."/>
            <person name="Ghai R."/>
            <person name="Kavagutti S V."/>
        </authorList>
    </citation>
    <scope>NUCLEOTIDE SEQUENCE</scope>
</reference>
<dbReference type="PROSITE" id="PS01047">
    <property type="entry name" value="HMA_1"/>
    <property type="match status" value="1"/>
</dbReference>
<accession>A0A6J6JY26</accession>
<comment type="subcellular location">
    <subcellularLocation>
        <location evidence="1">Endomembrane system</location>
        <topology evidence="1">Multi-pass membrane protein</topology>
    </subcellularLocation>
</comment>
<dbReference type="SFLD" id="SFLDG00002">
    <property type="entry name" value="C1.7:_P-type_atpase_like"/>
    <property type="match status" value="1"/>
</dbReference>
<evidence type="ECO:0000256" key="7">
    <source>
        <dbReference type="ARBA" id="ARBA00022967"/>
    </source>
</evidence>
<evidence type="ECO:0000256" key="10">
    <source>
        <dbReference type="SAM" id="Phobius"/>
    </source>
</evidence>
<protein>
    <submittedName>
        <fullName evidence="12">Unannotated protein</fullName>
    </submittedName>
</protein>
<evidence type="ECO:0000256" key="1">
    <source>
        <dbReference type="ARBA" id="ARBA00004127"/>
    </source>
</evidence>
<feature type="transmembrane region" description="Helical" evidence="10">
    <location>
        <begin position="115"/>
        <end position="139"/>
    </location>
</feature>
<evidence type="ECO:0000256" key="2">
    <source>
        <dbReference type="ARBA" id="ARBA00006024"/>
    </source>
</evidence>
<dbReference type="SUPFAM" id="SSF81660">
    <property type="entry name" value="Metal cation-transporting ATPase, ATP-binding domain N"/>
    <property type="match status" value="1"/>
</dbReference>
<evidence type="ECO:0000256" key="9">
    <source>
        <dbReference type="ARBA" id="ARBA00023136"/>
    </source>
</evidence>
<dbReference type="SUPFAM" id="SSF55008">
    <property type="entry name" value="HMA, heavy metal-associated domain"/>
    <property type="match status" value="1"/>
</dbReference>
<evidence type="ECO:0000256" key="8">
    <source>
        <dbReference type="ARBA" id="ARBA00022989"/>
    </source>
</evidence>
<dbReference type="InterPro" id="IPR036412">
    <property type="entry name" value="HAD-like_sf"/>
</dbReference>
<evidence type="ECO:0000256" key="4">
    <source>
        <dbReference type="ARBA" id="ARBA00022723"/>
    </source>
</evidence>
<dbReference type="SUPFAM" id="SSF56784">
    <property type="entry name" value="HAD-like"/>
    <property type="match status" value="1"/>
</dbReference>
<dbReference type="InterPro" id="IPR044492">
    <property type="entry name" value="P_typ_ATPase_HD_dom"/>
</dbReference>
<dbReference type="InterPro" id="IPR018303">
    <property type="entry name" value="ATPase_P-typ_P_site"/>
</dbReference>
<dbReference type="EMBL" id="CAEZVZ010000058">
    <property type="protein sequence ID" value="CAB4642297.1"/>
    <property type="molecule type" value="Genomic_DNA"/>
</dbReference>
<sequence>MQEEVKVAEDISIDLMRHREPEIKVDLEKTTLVATTFAVTGMTCSSCVASVERALNAVPGVRASVNFASETVHVLAPEEIPAQTIISKIKSAGYGATLLEDSQGPALQNRKSALALFWAILFAVPAISVSMVMEWHMWIDMQVHELLDILGLPHPLYSPTAWVAIALTTPLILFVAWPIHRAAIRNLTHPTMDTLISMGSIAAFTWSIYANSTGDGDVYTEVAAGVLLFVILGRFLESRAKHRASSALTSLLSLSAKEVTVLRNGLEVLIPIEHLVIGDEFVVKPGARIPTDGVIISGNSSVDNSMLTGESMPVDVAPGSSVIGASMNNNGRIIVRATRIGSDTELARITAMVVEAQSAKAPIQRLADRISAVFVPIVTLVAIGTFFLWYYYLDAALNGGDGRSLSTSISVAITVLVIACPCALGLATPVALVVASGRGASRGIVLRKPHVLELAKAVDVALFDKTGTLTSGVMKVGDVLIPTSAQKALGSEMSAAINERAILSTALTLENANDHPIAKAISAYAISRGATLAPLTDFTQTPGSGVGGRVTVGQFSPVVLIGTPEAIAHSSVPFDPHIVAGIEQARTRGESVSVLAWDGVALALFTTSDEVKVDSADTVAALINRGITPWLVTGDNKESAAHIASLVGIPATNVIAHTLPQEKLKVVEDFKAQGKTVLMIGDGINDAAALAAADLSIAMGTGTDSAIGSADITLMRPGLMGVVNALALATRTLRTIKVNLGWAFAYNVIGIPIAIAGALTPMYAAAAMAASSLLVVANSLRIR</sequence>
<keyword evidence="6" id="KW-0067">ATP-binding</keyword>
<keyword evidence="7" id="KW-1278">Translocase</keyword>
<dbReference type="Gene3D" id="3.40.1110.10">
    <property type="entry name" value="Calcium-transporting ATPase, cytoplasmic domain N"/>
    <property type="match status" value="1"/>
</dbReference>
<feature type="domain" description="HMA" evidence="11">
    <location>
        <begin position="33"/>
        <end position="97"/>
    </location>
</feature>
<dbReference type="GO" id="GO:0016887">
    <property type="term" value="F:ATP hydrolysis activity"/>
    <property type="evidence" value="ECO:0007669"/>
    <property type="project" value="InterPro"/>
</dbReference>
<keyword evidence="3 10" id="KW-0812">Transmembrane</keyword>
<proteinExistence type="inferred from homology"/>
<name>A0A6J6JY26_9ZZZZ</name>
<comment type="similarity">
    <text evidence="2">Belongs to the cation transport ATPase (P-type) (TC 3.A.3) family. Type IB subfamily.</text>
</comment>
<dbReference type="GO" id="GO:0043682">
    <property type="term" value="F:P-type divalent copper transporter activity"/>
    <property type="evidence" value="ECO:0007669"/>
    <property type="project" value="TreeGrafter"/>
</dbReference>
<dbReference type="SUPFAM" id="SSF81665">
    <property type="entry name" value="Calcium ATPase, transmembrane domain M"/>
    <property type="match status" value="1"/>
</dbReference>
<dbReference type="InterPro" id="IPR023298">
    <property type="entry name" value="ATPase_P-typ_TM_dom_sf"/>
</dbReference>
<dbReference type="GO" id="GO:0005507">
    <property type="term" value="F:copper ion binding"/>
    <property type="evidence" value="ECO:0007669"/>
    <property type="project" value="TreeGrafter"/>
</dbReference>
<feature type="transmembrane region" description="Helical" evidence="10">
    <location>
        <begin position="159"/>
        <end position="179"/>
    </location>
</feature>
<dbReference type="Gene3D" id="3.40.50.1000">
    <property type="entry name" value="HAD superfamily/HAD-like"/>
    <property type="match status" value="1"/>
</dbReference>
<dbReference type="AlphaFoldDB" id="A0A6J6JY26"/>
<dbReference type="PROSITE" id="PS01229">
    <property type="entry name" value="COF_2"/>
    <property type="match status" value="1"/>
</dbReference>
<keyword evidence="9 10" id="KW-0472">Membrane</keyword>
<organism evidence="12">
    <name type="scientific">freshwater metagenome</name>
    <dbReference type="NCBI Taxonomy" id="449393"/>
    <lineage>
        <taxon>unclassified sequences</taxon>
        <taxon>metagenomes</taxon>
        <taxon>ecological metagenomes</taxon>
    </lineage>
</organism>
<dbReference type="GO" id="GO:0016020">
    <property type="term" value="C:membrane"/>
    <property type="evidence" value="ECO:0007669"/>
    <property type="project" value="InterPro"/>
</dbReference>
<dbReference type="InterPro" id="IPR027256">
    <property type="entry name" value="P-typ_ATPase_IB"/>
</dbReference>
<dbReference type="Gene3D" id="3.30.70.100">
    <property type="match status" value="1"/>
</dbReference>
<feature type="transmembrane region" description="Helical" evidence="10">
    <location>
        <begin position="191"/>
        <end position="212"/>
    </location>
</feature>
<dbReference type="PROSITE" id="PS50846">
    <property type="entry name" value="HMA_2"/>
    <property type="match status" value="1"/>
</dbReference>
<dbReference type="InterPro" id="IPR008250">
    <property type="entry name" value="ATPase_P-typ_transduc_dom_A_sf"/>
</dbReference>